<sequence>MRRRATFGGIFLFKISYFLVKISRFLSDSNNIVTAQIYLQYLQILTFFLYGLSIFSELAPDYNKIIIIIKKKLKTTRDSALLERSAPASLT</sequence>
<keyword evidence="1" id="KW-1133">Transmembrane helix</keyword>
<organism evidence="2 3">
    <name type="scientific">Engystomops pustulosus</name>
    <name type="common">Tungara frog</name>
    <name type="synonym">Physalaemus pustulosus</name>
    <dbReference type="NCBI Taxonomy" id="76066"/>
    <lineage>
        <taxon>Eukaryota</taxon>
        <taxon>Metazoa</taxon>
        <taxon>Chordata</taxon>
        <taxon>Craniata</taxon>
        <taxon>Vertebrata</taxon>
        <taxon>Euteleostomi</taxon>
        <taxon>Amphibia</taxon>
        <taxon>Batrachia</taxon>
        <taxon>Anura</taxon>
        <taxon>Neobatrachia</taxon>
        <taxon>Hyloidea</taxon>
        <taxon>Leptodactylidae</taxon>
        <taxon>Leiuperinae</taxon>
        <taxon>Engystomops</taxon>
    </lineage>
</organism>
<evidence type="ECO:0000313" key="3">
    <source>
        <dbReference type="Proteomes" id="UP000824782"/>
    </source>
</evidence>
<evidence type="ECO:0000313" key="2">
    <source>
        <dbReference type="EMBL" id="KAG8540512.1"/>
    </source>
</evidence>
<dbReference type="Proteomes" id="UP000824782">
    <property type="component" value="Unassembled WGS sequence"/>
</dbReference>
<name>A0AAV6YZG3_ENGPU</name>
<feature type="transmembrane region" description="Helical" evidence="1">
    <location>
        <begin position="38"/>
        <end position="55"/>
    </location>
</feature>
<protein>
    <submittedName>
        <fullName evidence="2">Uncharacterized protein</fullName>
    </submittedName>
</protein>
<proteinExistence type="predicted"/>
<gene>
    <name evidence="2" type="ORF">GDO81_019151</name>
</gene>
<evidence type="ECO:0000256" key="1">
    <source>
        <dbReference type="SAM" id="Phobius"/>
    </source>
</evidence>
<reference evidence="2" key="1">
    <citation type="thesis" date="2020" institute="ProQuest LLC" country="789 East Eisenhower Parkway, Ann Arbor, MI, USA">
        <title>Comparative Genomics and Chromosome Evolution.</title>
        <authorList>
            <person name="Mudd A.B."/>
        </authorList>
    </citation>
    <scope>NUCLEOTIDE SEQUENCE</scope>
    <source>
        <strain evidence="2">237g6f4</strain>
        <tissue evidence="2">Blood</tissue>
    </source>
</reference>
<dbReference type="EMBL" id="WNYA01010217">
    <property type="protein sequence ID" value="KAG8540512.1"/>
    <property type="molecule type" value="Genomic_DNA"/>
</dbReference>
<keyword evidence="3" id="KW-1185">Reference proteome</keyword>
<feature type="transmembrane region" description="Helical" evidence="1">
    <location>
        <begin position="7"/>
        <end position="26"/>
    </location>
</feature>
<dbReference type="AlphaFoldDB" id="A0AAV6YZG3"/>
<keyword evidence="1" id="KW-0812">Transmembrane</keyword>
<keyword evidence="1" id="KW-0472">Membrane</keyword>
<accession>A0AAV6YZG3</accession>
<comment type="caution">
    <text evidence="2">The sequence shown here is derived from an EMBL/GenBank/DDBJ whole genome shotgun (WGS) entry which is preliminary data.</text>
</comment>